<name>A0A5D0XU24_9MICC</name>
<feature type="region of interest" description="Disordered" evidence="1">
    <location>
        <begin position="43"/>
        <end position="65"/>
    </location>
</feature>
<protein>
    <submittedName>
        <fullName evidence="3">Uncharacterized protein</fullName>
    </submittedName>
</protein>
<evidence type="ECO:0000256" key="1">
    <source>
        <dbReference type="SAM" id="MobiDB-lite"/>
    </source>
</evidence>
<proteinExistence type="predicted"/>
<organism evidence="3 4">
    <name type="scientific">Arthrobacter echini</name>
    <dbReference type="NCBI Taxonomy" id="1529066"/>
    <lineage>
        <taxon>Bacteria</taxon>
        <taxon>Bacillati</taxon>
        <taxon>Actinomycetota</taxon>
        <taxon>Actinomycetes</taxon>
        <taxon>Micrococcales</taxon>
        <taxon>Micrococcaceae</taxon>
        <taxon>Arthrobacter</taxon>
    </lineage>
</organism>
<dbReference type="OrthoDB" id="4949744at2"/>
<dbReference type="RefSeq" id="WP_148599609.1">
    <property type="nucleotide sequence ID" value="NZ_VSLD01000001.1"/>
</dbReference>
<feature type="chain" id="PRO_5022913545" evidence="2">
    <location>
        <begin position="19"/>
        <end position="144"/>
    </location>
</feature>
<dbReference type="Proteomes" id="UP000323410">
    <property type="component" value="Unassembled WGS sequence"/>
</dbReference>
<keyword evidence="4" id="KW-1185">Reference proteome</keyword>
<reference evidence="3 4" key="1">
    <citation type="submission" date="2019-08" db="EMBL/GenBank/DDBJ databases">
        <title>Genone of Arthrobacter echini P9.</title>
        <authorList>
            <person name="Bowman J.P."/>
        </authorList>
    </citation>
    <scope>NUCLEOTIDE SEQUENCE [LARGE SCALE GENOMIC DNA]</scope>
    <source>
        <strain evidence="3 4">P9</strain>
    </source>
</reference>
<sequence>MALAVGSLALLAAPACSAREPAVDELPSYDSFDAVREAVTEQLECEDDPPSPTRVMGDNGQIPTESEKCTPAVEIFYFDSQEARNEAYDTLASAAESDGSVYFAEGRNWFVVDYSEVAVGGDDPQSLDLAGLAEALGARYTEAT</sequence>
<gene>
    <name evidence="3" type="ORF">FQ377_02275</name>
</gene>
<evidence type="ECO:0000256" key="2">
    <source>
        <dbReference type="SAM" id="SignalP"/>
    </source>
</evidence>
<feature type="signal peptide" evidence="2">
    <location>
        <begin position="1"/>
        <end position="18"/>
    </location>
</feature>
<evidence type="ECO:0000313" key="3">
    <source>
        <dbReference type="EMBL" id="TYD00303.1"/>
    </source>
</evidence>
<keyword evidence="2" id="KW-0732">Signal</keyword>
<comment type="caution">
    <text evidence="3">The sequence shown here is derived from an EMBL/GenBank/DDBJ whole genome shotgun (WGS) entry which is preliminary data.</text>
</comment>
<dbReference type="EMBL" id="VSLD01000001">
    <property type="protein sequence ID" value="TYD00303.1"/>
    <property type="molecule type" value="Genomic_DNA"/>
</dbReference>
<accession>A0A5D0XU24</accession>
<dbReference type="AlphaFoldDB" id="A0A5D0XU24"/>
<evidence type="ECO:0000313" key="4">
    <source>
        <dbReference type="Proteomes" id="UP000323410"/>
    </source>
</evidence>